<sequence length="71" mass="8294">MKLDELIKRVDELLLQEAYVRKTKTIDSIGNESVDYAQLRGLRTAALSFIERIFGDTHPYYIEFRDGVSRE</sequence>
<name>X1HM44_9ZZZZ</name>
<proteinExistence type="predicted"/>
<gene>
    <name evidence="1" type="ORF">S03H2_47283</name>
</gene>
<accession>X1HM44</accession>
<feature type="non-terminal residue" evidence="1">
    <location>
        <position position="71"/>
    </location>
</feature>
<dbReference type="AlphaFoldDB" id="X1HM44"/>
<comment type="caution">
    <text evidence="1">The sequence shown here is derived from an EMBL/GenBank/DDBJ whole genome shotgun (WGS) entry which is preliminary data.</text>
</comment>
<evidence type="ECO:0000313" key="1">
    <source>
        <dbReference type="EMBL" id="GAH70532.1"/>
    </source>
</evidence>
<organism evidence="1">
    <name type="scientific">marine sediment metagenome</name>
    <dbReference type="NCBI Taxonomy" id="412755"/>
    <lineage>
        <taxon>unclassified sequences</taxon>
        <taxon>metagenomes</taxon>
        <taxon>ecological metagenomes</taxon>
    </lineage>
</organism>
<dbReference type="EMBL" id="BARU01029752">
    <property type="protein sequence ID" value="GAH70532.1"/>
    <property type="molecule type" value="Genomic_DNA"/>
</dbReference>
<protein>
    <submittedName>
        <fullName evidence="1">Uncharacterized protein</fullName>
    </submittedName>
</protein>
<reference evidence="1" key="1">
    <citation type="journal article" date="2014" name="Front. Microbiol.">
        <title>High frequency of phylogenetically diverse reductive dehalogenase-homologous genes in deep subseafloor sedimentary metagenomes.</title>
        <authorList>
            <person name="Kawai M."/>
            <person name="Futagami T."/>
            <person name="Toyoda A."/>
            <person name="Takaki Y."/>
            <person name="Nishi S."/>
            <person name="Hori S."/>
            <person name="Arai W."/>
            <person name="Tsubouchi T."/>
            <person name="Morono Y."/>
            <person name="Uchiyama I."/>
            <person name="Ito T."/>
            <person name="Fujiyama A."/>
            <person name="Inagaki F."/>
            <person name="Takami H."/>
        </authorList>
    </citation>
    <scope>NUCLEOTIDE SEQUENCE</scope>
    <source>
        <strain evidence="1">Expedition CK06-06</strain>
    </source>
</reference>